<feature type="transmembrane region" description="Helical" evidence="5">
    <location>
        <begin position="12"/>
        <end position="33"/>
    </location>
</feature>
<dbReference type="PANTHER" id="PTHR23514:SF13">
    <property type="entry name" value="INNER MEMBRANE PROTEIN YBJJ"/>
    <property type="match status" value="1"/>
</dbReference>
<evidence type="ECO:0000256" key="5">
    <source>
        <dbReference type="SAM" id="Phobius"/>
    </source>
</evidence>
<evidence type="ECO:0000256" key="4">
    <source>
        <dbReference type="ARBA" id="ARBA00023136"/>
    </source>
</evidence>
<feature type="transmembrane region" description="Helical" evidence="5">
    <location>
        <begin position="357"/>
        <end position="376"/>
    </location>
</feature>
<protein>
    <submittedName>
        <fullName evidence="6">MFS transporter</fullName>
    </submittedName>
</protein>
<dbReference type="Gene3D" id="1.20.1250.20">
    <property type="entry name" value="MFS general substrate transporter like domains"/>
    <property type="match status" value="2"/>
</dbReference>
<evidence type="ECO:0000313" key="7">
    <source>
        <dbReference type="Proteomes" id="UP001379945"/>
    </source>
</evidence>
<feature type="transmembrane region" description="Helical" evidence="5">
    <location>
        <begin position="204"/>
        <end position="222"/>
    </location>
</feature>
<dbReference type="RefSeq" id="WP_341398723.1">
    <property type="nucleotide sequence ID" value="NZ_JBBUTI010000005.1"/>
</dbReference>
<evidence type="ECO:0000256" key="3">
    <source>
        <dbReference type="ARBA" id="ARBA00022989"/>
    </source>
</evidence>
<keyword evidence="4 5" id="KW-0472">Membrane</keyword>
<dbReference type="Proteomes" id="UP001379945">
    <property type="component" value="Unassembled WGS sequence"/>
</dbReference>
<feature type="transmembrane region" description="Helical" evidence="5">
    <location>
        <begin position="326"/>
        <end position="345"/>
    </location>
</feature>
<evidence type="ECO:0000256" key="1">
    <source>
        <dbReference type="ARBA" id="ARBA00004141"/>
    </source>
</evidence>
<comment type="subcellular location">
    <subcellularLocation>
        <location evidence="1">Membrane</location>
        <topology evidence="1">Multi-pass membrane protein</topology>
    </subcellularLocation>
</comment>
<feature type="transmembrane region" description="Helical" evidence="5">
    <location>
        <begin position="98"/>
        <end position="117"/>
    </location>
</feature>
<dbReference type="SUPFAM" id="SSF103473">
    <property type="entry name" value="MFS general substrate transporter"/>
    <property type="match status" value="1"/>
</dbReference>
<comment type="caution">
    <text evidence="6">The sequence shown here is derived from an EMBL/GenBank/DDBJ whole genome shotgun (WGS) entry which is preliminary data.</text>
</comment>
<feature type="transmembrane region" description="Helical" evidence="5">
    <location>
        <begin position="295"/>
        <end position="314"/>
    </location>
</feature>
<sequence length="378" mass="38187">MPMNQIERGLWANRVQFFVLGALMGHFGAHVASIKQVHQLSDGQLGQALLAGACGSALCLLTAGTLVQRWGARRCLRGAVVATGLSLSGMLLARHVALLLALMAAFGAATSLLDVATNAEGCDIEARAGRKLLSGLHGMFSVGGMAGALWAALLLQLAVPPAWQVAGTAAALVMLNLGASRYMVSAASHGEADEARWRLPRGSLLVLGLLAAAGLLAEGAMYDWTVVYLRDALGTSGAVAALGYASFCAAMAAGRFGGDALRTRFHPAVLLRASGALAAVAMAVVLLIGHPLATVLGFAVVGLGLANVIPLLFIEASQQPGSTPAGAIAAVTSVSFLGFVSGPPLVGALAQASSLRLALGVIVAAAVAVALGARALRH</sequence>
<dbReference type="CDD" id="cd17393">
    <property type="entry name" value="MFS_MosC_like"/>
    <property type="match status" value="1"/>
</dbReference>
<dbReference type="InterPro" id="IPR036259">
    <property type="entry name" value="MFS_trans_sf"/>
</dbReference>
<gene>
    <name evidence="6" type="ORF">AACH00_08770</name>
</gene>
<name>A0ABU9C3K0_9BURK</name>
<accession>A0ABU9C3K0</accession>
<evidence type="ECO:0000256" key="2">
    <source>
        <dbReference type="ARBA" id="ARBA00022692"/>
    </source>
</evidence>
<dbReference type="PANTHER" id="PTHR23514">
    <property type="entry name" value="BYPASS OF STOP CODON PROTEIN 6"/>
    <property type="match status" value="1"/>
</dbReference>
<dbReference type="InterPro" id="IPR051788">
    <property type="entry name" value="MFS_Transporter"/>
</dbReference>
<feature type="transmembrane region" description="Helical" evidence="5">
    <location>
        <begin position="45"/>
        <end position="63"/>
    </location>
</feature>
<keyword evidence="2 5" id="KW-0812">Transmembrane</keyword>
<dbReference type="InterPro" id="IPR011701">
    <property type="entry name" value="MFS"/>
</dbReference>
<dbReference type="Pfam" id="PF07690">
    <property type="entry name" value="MFS_1"/>
    <property type="match status" value="1"/>
</dbReference>
<dbReference type="EMBL" id="JBBUTI010000005">
    <property type="protein sequence ID" value="MEK8046434.1"/>
    <property type="molecule type" value="Genomic_DNA"/>
</dbReference>
<feature type="transmembrane region" description="Helical" evidence="5">
    <location>
        <begin position="234"/>
        <end position="257"/>
    </location>
</feature>
<keyword evidence="7" id="KW-1185">Reference proteome</keyword>
<feature type="transmembrane region" description="Helical" evidence="5">
    <location>
        <begin position="138"/>
        <end position="159"/>
    </location>
</feature>
<reference evidence="6 7" key="1">
    <citation type="submission" date="2024-04" db="EMBL/GenBank/DDBJ databases">
        <title>Novel species of the genus Ideonella isolated from streams.</title>
        <authorList>
            <person name="Lu H."/>
        </authorList>
    </citation>
    <scope>NUCLEOTIDE SEQUENCE [LARGE SCALE GENOMIC DNA]</scope>
    <source>
        <strain evidence="6 7">LYT19W</strain>
    </source>
</reference>
<evidence type="ECO:0000313" key="6">
    <source>
        <dbReference type="EMBL" id="MEK8046434.1"/>
    </source>
</evidence>
<feature type="transmembrane region" description="Helical" evidence="5">
    <location>
        <begin position="269"/>
        <end position="289"/>
    </location>
</feature>
<organism evidence="6 7">
    <name type="scientific">Ideonella margarita</name>
    <dbReference type="NCBI Taxonomy" id="2984191"/>
    <lineage>
        <taxon>Bacteria</taxon>
        <taxon>Pseudomonadati</taxon>
        <taxon>Pseudomonadota</taxon>
        <taxon>Betaproteobacteria</taxon>
        <taxon>Burkholderiales</taxon>
        <taxon>Sphaerotilaceae</taxon>
        <taxon>Ideonella</taxon>
    </lineage>
</organism>
<proteinExistence type="predicted"/>
<keyword evidence="3 5" id="KW-1133">Transmembrane helix</keyword>
<feature type="transmembrane region" description="Helical" evidence="5">
    <location>
        <begin position="165"/>
        <end position="184"/>
    </location>
</feature>